<reference evidence="2" key="1">
    <citation type="submission" date="2022-11" db="UniProtKB">
        <authorList>
            <consortium name="WormBaseParasite"/>
        </authorList>
    </citation>
    <scope>IDENTIFICATION</scope>
</reference>
<sequence length="67" mass="7923">MTCFCLEEMHNLQHLLQDVSKKGDFRKKRCSRMWMSSEKSRLAVADAEENKNDDSKVRNIIYSKNNN</sequence>
<protein>
    <submittedName>
        <fullName evidence="2">Candidate secreted effector</fullName>
    </submittedName>
</protein>
<proteinExistence type="predicted"/>
<evidence type="ECO:0000313" key="1">
    <source>
        <dbReference type="Proteomes" id="UP000887563"/>
    </source>
</evidence>
<evidence type="ECO:0000313" key="2">
    <source>
        <dbReference type="WBParaSite" id="Minc3s00040g02283"/>
    </source>
</evidence>
<dbReference type="Proteomes" id="UP000887563">
    <property type="component" value="Unplaced"/>
</dbReference>
<dbReference type="AlphaFoldDB" id="A0A914KNN3"/>
<keyword evidence="1" id="KW-1185">Reference proteome</keyword>
<dbReference type="WBParaSite" id="Minc3s00040g02283">
    <property type="protein sequence ID" value="Minc3s00040g02283"/>
    <property type="gene ID" value="Minc3s00040g02283"/>
</dbReference>
<organism evidence="1 2">
    <name type="scientific">Meloidogyne incognita</name>
    <name type="common">Southern root-knot nematode worm</name>
    <name type="synonym">Oxyuris incognita</name>
    <dbReference type="NCBI Taxonomy" id="6306"/>
    <lineage>
        <taxon>Eukaryota</taxon>
        <taxon>Metazoa</taxon>
        <taxon>Ecdysozoa</taxon>
        <taxon>Nematoda</taxon>
        <taxon>Chromadorea</taxon>
        <taxon>Rhabditida</taxon>
        <taxon>Tylenchina</taxon>
        <taxon>Tylenchomorpha</taxon>
        <taxon>Tylenchoidea</taxon>
        <taxon>Meloidogynidae</taxon>
        <taxon>Meloidogyninae</taxon>
        <taxon>Meloidogyne</taxon>
        <taxon>Meloidogyne incognita group</taxon>
    </lineage>
</organism>
<accession>A0A914KNN3</accession>
<name>A0A914KNN3_MELIC</name>